<evidence type="ECO:0000313" key="1">
    <source>
        <dbReference type="EMBL" id="UTT53481.1"/>
    </source>
</evidence>
<accession>A0ACD4B7D1</accession>
<dbReference type="Proteomes" id="UP001060245">
    <property type="component" value="Chromosome"/>
</dbReference>
<organism evidence="1 2">
    <name type="scientific">Microbacterium maritypicum</name>
    <name type="common">Microbacterium liquefaciens</name>
    <dbReference type="NCBI Taxonomy" id="33918"/>
    <lineage>
        <taxon>Bacteria</taxon>
        <taxon>Bacillati</taxon>
        <taxon>Actinomycetota</taxon>
        <taxon>Actinomycetes</taxon>
        <taxon>Micrococcales</taxon>
        <taxon>Microbacteriaceae</taxon>
        <taxon>Microbacterium</taxon>
    </lineage>
</organism>
<gene>
    <name evidence="1" type="ORF">NMQ05_02545</name>
</gene>
<dbReference type="EMBL" id="CP101471">
    <property type="protein sequence ID" value="UTT53481.1"/>
    <property type="molecule type" value="Genomic_DNA"/>
</dbReference>
<evidence type="ECO:0000313" key="2">
    <source>
        <dbReference type="Proteomes" id="UP001060245"/>
    </source>
</evidence>
<keyword evidence="2" id="KW-1185">Reference proteome</keyword>
<proteinExistence type="predicted"/>
<reference evidence="1" key="1">
    <citation type="submission" date="2022-07" db="EMBL/GenBank/DDBJ databases">
        <title>Complete genome of DND4.</title>
        <authorList>
            <person name="Cao G."/>
        </authorList>
    </citation>
    <scope>NUCLEOTIDE SEQUENCE</scope>
    <source>
        <strain evidence="1">DND4</strain>
    </source>
</reference>
<protein>
    <submittedName>
        <fullName evidence="1">Uncharacterized protein</fullName>
    </submittedName>
</protein>
<sequence length="146" mass="15108">MAIAVDFDGVFAELKRLLRELQEFPSPDEVGVAEGDVSETTREFHRAVLGAASAMSVATEKALEKLQNTHDTIRAAVLQIAEQDAALADETKLIVSLLDSAVEQAGSPTGTGTGTGTATGASGGSASGDRGEIDSSTDQPKKDVDF</sequence>
<name>A0ACD4B7D1_MICMQ</name>